<dbReference type="SUPFAM" id="SSF56059">
    <property type="entry name" value="Glutathione synthetase ATP-binding domain-like"/>
    <property type="match status" value="1"/>
</dbReference>
<dbReference type="RefSeq" id="WP_113029594.1">
    <property type="nucleotide sequence ID" value="NZ_QMFB01000002.1"/>
</dbReference>
<dbReference type="OrthoDB" id="7869153at2"/>
<reference evidence="1 2" key="1">
    <citation type="journal article" date="2009" name="Int. J. Syst. Evol. Microbiol.">
        <title>Paenibacillus contaminans sp. nov., isolated from a contaminated laboratory plate.</title>
        <authorList>
            <person name="Chou J.H."/>
            <person name="Lee J.H."/>
            <person name="Lin M.C."/>
            <person name="Chang P.S."/>
            <person name="Arun A.B."/>
            <person name="Young C.C."/>
            <person name="Chen W.M."/>
        </authorList>
    </citation>
    <scope>NUCLEOTIDE SEQUENCE [LARGE SCALE GENOMIC DNA]</scope>
    <source>
        <strain evidence="1 2">CKOBP-6</strain>
    </source>
</reference>
<dbReference type="InterPro" id="IPR026838">
    <property type="entry name" value="YheC/D"/>
</dbReference>
<evidence type="ECO:0000313" key="1">
    <source>
        <dbReference type="EMBL" id="RAV22188.1"/>
    </source>
</evidence>
<dbReference type="EMBL" id="QMFB01000002">
    <property type="protein sequence ID" value="RAV22188.1"/>
    <property type="molecule type" value="Genomic_DNA"/>
</dbReference>
<sequence>MAATKIVIHVQNGSLLPNERTVVLSATLMKRWKIPADSEIGLQFGSQRKAVSVVSAAKITSMRLHEALASHLGIHHGSKLCISYSPEARTLRVGPLVGVLVSRTSSDPEKPFGPISSFCRELTSACEAYGGLVYFFTPEDITTSANSIQGWTFTDRWSRQTFPIPDIVYNRLTTRKLENSAGVQQFMRDVKSRFATTIFNEKYLNKTEVFQALQKDEALQSYLPESHLFKNYLTLKKMCGKYGTVFLKPVTGSLGKGIIRITKLANSTYQCHYTGLGGIRSQSFPKLTPLYNSISGKMKTRRYQIQQGLKLLEVSDRPVDFRALVQRGKTGNWEITSTVARIAGNETFVSNLARGGTLSPVQDAIMKSKLISTQKSAVPQRINKAALDIAKGIETQIDAHFAELGIDLAVDPHGKVWLLEVNSKPSKDDNSPLNATTKIRPSVRQIVRYSQHLAKFR</sequence>
<evidence type="ECO:0000313" key="2">
    <source>
        <dbReference type="Proteomes" id="UP000250369"/>
    </source>
</evidence>
<dbReference type="Gene3D" id="3.30.470.20">
    <property type="entry name" value="ATP-grasp fold, B domain"/>
    <property type="match status" value="1"/>
</dbReference>
<keyword evidence="2" id="KW-1185">Reference proteome</keyword>
<dbReference type="Proteomes" id="UP000250369">
    <property type="component" value="Unassembled WGS sequence"/>
</dbReference>
<organism evidence="1 2">
    <name type="scientific">Paenibacillus contaminans</name>
    <dbReference type="NCBI Taxonomy" id="450362"/>
    <lineage>
        <taxon>Bacteria</taxon>
        <taxon>Bacillati</taxon>
        <taxon>Bacillota</taxon>
        <taxon>Bacilli</taxon>
        <taxon>Bacillales</taxon>
        <taxon>Paenibacillaceae</taxon>
        <taxon>Paenibacillus</taxon>
    </lineage>
</organism>
<proteinExistence type="predicted"/>
<accession>A0A329MSC7</accession>
<dbReference type="Pfam" id="PF14398">
    <property type="entry name" value="ATPgrasp_YheCD"/>
    <property type="match status" value="1"/>
</dbReference>
<gene>
    <name evidence="1" type="ORF">DQG23_04335</name>
</gene>
<protein>
    <submittedName>
        <fullName evidence="1">YheC/YheD family protein</fullName>
    </submittedName>
</protein>
<name>A0A329MSC7_9BACL</name>
<comment type="caution">
    <text evidence="1">The sequence shown here is derived from an EMBL/GenBank/DDBJ whole genome shotgun (WGS) entry which is preliminary data.</text>
</comment>
<dbReference type="AlphaFoldDB" id="A0A329MSC7"/>